<reference evidence="2 4" key="1">
    <citation type="submission" date="2017-04" db="EMBL/GenBank/DDBJ databases">
        <title>Complete Genome Sequence of the Bacillus horikoshii 20a strain from Cuatro Cienegas, Coahuila, Mexico.</title>
        <authorList>
            <person name="Zarza E."/>
            <person name="Alcaraz L.D."/>
            <person name="Aguilar-Salinas B."/>
            <person name="Islas A."/>
            <person name="Olmedo-Alvarez G."/>
        </authorList>
    </citation>
    <scope>NUCLEOTIDE SEQUENCE [LARGE SCALE GENOMIC DNA]</scope>
    <source>
        <strain evidence="2 4">20a</strain>
    </source>
</reference>
<dbReference type="Proteomes" id="UP000323393">
    <property type="component" value="Unassembled WGS sequence"/>
</dbReference>
<accession>A0A1Y0CLM4</accession>
<dbReference type="InterPro" id="IPR033469">
    <property type="entry name" value="CYTH-like_dom_sf"/>
</dbReference>
<dbReference type="Pfam" id="PF01928">
    <property type="entry name" value="CYTH"/>
    <property type="match status" value="1"/>
</dbReference>
<dbReference type="Gene3D" id="2.40.320.10">
    <property type="entry name" value="Hypothetical Protein Pfu-838710-001"/>
    <property type="match status" value="1"/>
</dbReference>
<evidence type="ECO:0000313" key="4">
    <source>
        <dbReference type="Proteomes" id="UP000195573"/>
    </source>
</evidence>
<organism evidence="3 5">
    <name type="scientific">Sutcliffiella horikoshii</name>
    <dbReference type="NCBI Taxonomy" id="79883"/>
    <lineage>
        <taxon>Bacteria</taxon>
        <taxon>Bacillati</taxon>
        <taxon>Bacillota</taxon>
        <taxon>Bacilli</taxon>
        <taxon>Bacillales</taxon>
        <taxon>Bacillaceae</taxon>
        <taxon>Sutcliffiella</taxon>
    </lineage>
</organism>
<sequence>MTNQEIEIEFKNLLTFDEFTSLCSAFKVKSGDFFTQENHYFDTPGFALKEIGCALRVRKKGDTFTLTLKQPAAEGLLETHQVVTEDEFVAMKGAKNGLISGIISTILKDELSISPSEVIYFGSLKTNRAELSYKDGLLVLDESNYMDTSDFELEYEVSNYEEGEKLFQELLAAYGIPLRETKNKIVRFYEAKACALTGEGDQQ</sequence>
<protein>
    <submittedName>
        <fullName evidence="3">CYTH domain-containing protein</fullName>
    </submittedName>
</protein>
<reference evidence="3 5" key="2">
    <citation type="submission" date="2019-08" db="EMBL/GenBank/DDBJ databases">
        <title>Bacillus genomes from the desert of Cuatro Cienegas, Coahuila.</title>
        <authorList>
            <person name="Olmedo-Alvarez G."/>
        </authorList>
    </citation>
    <scope>NUCLEOTIDE SEQUENCE [LARGE SCALE GENOMIC DNA]</scope>
    <source>
        <strain evidence="3 5">CH88_3T</strain>
    </source>
</reference>
<dbReference type="CDD" id="cd07762">
    <property type="entry name" value="CYTH-like_Pase_1"/>
    <property type="match status" value="1"/>
</dbReference>
<evidence type="ECO:0000313" key="2">
    <source>
        <dbReference type="EMBL" id="ART75825.1"/>
    </source>
</evidence>
<evidence type="ECO:0000313" key="3">
    <source>
        <dbReference type="EMBL" id="TYS61102.1"/>
    </source>
</evidence>
<evidence type="ECO:0000313" key="5">
    <source>
        <dbReference type="Proteomes" id="UP000323393"/>
    </source>
</evidence>
<name>A0A1Y0CLM4_9BACI</name>
<dbReference type="InterPro" id="IPR023577">
    <property type="entry name" value="CYTH_domain"/>
</dbReference>
<dbReference type="Proteomes" id="UP000195573">
    <property type="component" value="Chromosome"/>
</dbReference>
<dbReference type="EMBL" id="CP020880">
    <property type="protein sequence ID" value="ART75825.1"/>
    <property type="molecule type" value="Genomic_DNA"/>
</dbReference>
<dbReference type="InterPro" id="IPR009195">
    <property type="entry name" value="Uncharacterised_YjbK"/>
</dbReference>
<dbReference type="PIRSF" id="PIRSF012526">
    <property type="entry name" value="CYTH_UCP012526"/>
    <property type="match status" value="1"/>
</dbReference>
<dbReference type="AlphaFoldDB" id="A0A1Y0CLM4"/>
<dbReference type="SMART" id="SM01118">
    <property type="entry name" value="CYTH"/>
    <property type="match status" value="1"/>
</dbReference>
<dbReference type="PROSITE" id="PS51707">
    <property type="entry name" value="CYTH"/>
    <property type="match status" value="1"/>
</dbReference>
<proteinExistence type="predicted"/>
<dbReference type="EMBL" id="VTEU01000001">
    <property type="protein sequence ID" value="TYS61102.1"/>
    <property type="molecule type" value="Genomic_DNA"/>
</dbReference>
<feature type="domain" description="CYTH" evidence="1">
    <location>
        <begin position="5"/>
        <end position="195"/>
    </location>
</feature>
<dbReference type="GeneID" id="96738208"/>
<dbReference type="SUPFAM" id="SSF55154">
    <property type="entry name" value="CYTH-like phosphatases"/>
    <property type="match status" value="1"/>
</dbReference>
<keyword evidence="4" id="KW-1185">Reference proteome</keyword>
<evidence type="ECO:0000259" key="1">
    <source>
        <dbReference type="PROSITE" id="PS51707"/>
    </source>
</evidence>
<dbReference type="RefSeq" id="WP_088017679.1">
    <property type="nucleotide sequence ID" value="NZ_CP020880.1"/>
</dbReference>
<dbReference type="KEGG" id="bhk:B4U37_07185"/>
<gene>
    <name evidence="2" type="ORF">B4U37_07185</name>
    <name evidence="3" type="ORF">FZC74_02170</name>
</gene>